<dbReference type="SMART" id="SM01117">
    <property type="entry name" value="Cyt-b5"/>
    <property type="match status" value="1"/>
</dbReference>
<dbReference type="PANTHER" id="PTHR19359:SF146">
    <property type="entry name" value="B5, PUTATIVE-RELATED"/>
    <property type="match status" value="1"/>
</dbReference>
<dbReference type="EMBL" id="OU594944">
    <property type="protein sequence ID" value="CAG9288552.1"/>
    <property type="molecule type" value="Genomic_DNA"/>
</dbReference>
<dbReference type="AlphaFoldDB" id="A0A8J9X7S7"/>
<protein>
    <recommendedName>
        <fullName evidence="5">Cytochrome b5 heme-binding domain-containing protein</fullName>
    </recommendedName>
</protein>
<dbReference type="PROSITE" id="PS50255">
    <property type="entry name" value="CYTOCHROME_B5_2"/>
    <property type="match status" value="1"/>
</dbReference>
<organism evidence="6">
    <name type="scientific">Phaeodactylum tricornutum</name>
    <name type="common">Diatom</name>
    <dbReference type="NCBI Taxonomy" id="2850"/>
    <lineage>
        <taxon>Eukaryota</taxon>
        <taxon>Sar</taxon>
        <taxon>Stramenopiles</taxon>
        <taxon>Ochrophyta</taxon>
        <taxon>Bacillariophyta</taxon>
        <taxon>Bacillariophyceae</taxon>
        <taxon>Bacillariophycidae</taxon>
        <taxon>Naviculales</taxon>
        <taxon>Phaeodactylaceae</taxon>
        <taxon>Phaeodactylum</taxon>
    </lineage>
</organism>
<keyword evidence="2" id="KW-0479">Metal-binding</keyword>
<evidence type="ECO:0000256" key="1">
    <source>
        <dbReference type="ARBA" id="ARBA00022617"/>
    </source>
</evidence>
<name>A0A8J9X7S7_PHATR</name>
<dbReference type="GO" id="GO:0046872">
    <property type="term" value="F:metal ion binding"/>
    <property type="evidence" value="ECO:0007669"/>
    <property type="project" value="UniProtKB-KW"/>
</dbReference>
<dbReference type="GO" id="GO:0020037">
    <property type="term" value="F:heme binding"/>
    <property type="evidence" value="ECO:0007669"/>
    <property type="project" value="TreeGrafter"/>
</dbReference>
<dbReference type="PANTHER" id="PTHR19359">
    <property type="entry name" value="CYTOCHROME B5"/>
    <property type="match status" value="1"/>
</dbReference>
<accession>A0A8J9X7S7</accession>
<dbReference type="Proteomes" id="UP000836788">
    <property type="component" value="Chromosome 3"/>
</dbReference>
<keyword evidence="1" id="KW-0349">Heme</keyword>
<sequence length="176" mass="19990">MKEVYQKQCDQVSLAETASIGSSTVGEVDVIRHDSSVDYKTTCDACPCCRDVCDNPECLSCDEKTRYLPCPPCQGREQGYYTMCQVRRHNNKDSAWLVAGDTIYDATSYMQQDSHPGGAASILRKAGGVQDCLQDLQFHSKAGVRTWKKYEIGKLRPCEGRDDRCLEKHWWMFWAQ</sequence>
<dbReference type="GO" id="GO:0016020">
    <property type="term" value="C:membrane"/>
    <property type="evidence" value="ECO:0007669"/>
    <property type="project" value="TreeGrafter"/>
</dbReference>
<reference evidence="6" key="1">
    <citation type="submission" date="2022-02" db="EMBL/GenBank/DDBJ databases">
        <authorList>
            <person name="Giguere J D."/>
        </authorList>
    </citation>
    <scope>NUCLEOTIDE SEQUENCE</scope>
    <source>
        <strain evidence="6">CCAP 1055/1</strain>
    </source>
</reference>
<evidence type="ECO:0000256" key="2">
    <source>
        <dbReference type="ARBA" id="ARBA00022723"/>
    </source>
</evidence>
<dbReference type="SUPFAM" id="SSF55856">
    <property type="entry name" value="Cytochrome b5-like heme/steroid binding domain"/>
    <property type="match status" value="1"/>
</dbReference>
<dbReference type="InterPro" id="IPR036400">
    <property type="entry name" value="Cyt_B5-like_heme/steroid_sf"/>
</dbReference>
<dbReference type="Pfam" id="PF00173">
    <property type="entry name" value="Cyt-b5"/>
    <property type="match status" value="1"/>
</dbReference>
<gene>
    <name evidence="6" type="ORF">PTTT1_LOCUS38893</name>
</gene>
<feature type="domain" description="Cytochrome b5 heme-binding" evidence="5">
    <location>
        <begin position="78"/>
        <end position="156"/>
    </location>
</feature>
<dbReference type="InterPro" id="IPR001199">
    <property type="entry name" value="Cyt_B5-like_heme/steroid-bd"/>
</dbReference>
<dbReference type="InterPro" id="IPR050668">
    <property type="entry name" value="Cytochrome_b5"/>
</dbReference>
<comment type="similarity">
    <text evidence="4">Belongs to the cytochrome b5 family.</text>
</comment>
<evidence type="ECO:0000256" key="4">
    <source>
        <dbReference type="ARBA" id="ARBA00038168"/>
    </source>
</evidence>
<evidence type="ECO:0000313" key="6">
    <source>
        <dbReference type="EMBL" id="CAG9288552.1"/>
    </source>
</evidence>
<dbReference type="Gene3D" id="3.10.120.10">
    <property type="entry name" value="Cytochrome b5-like heme/steroid binding domain"/>
    <property type="match status" value="1"/>
</dbReference>
<evidence type="ECO:0000256" key="3">
    <source>
        <dbReference type="ARBA" id="ARBA00023004"/>
    </source>
</evidence>
<keyword evidence="3" id="KW-0408">Iron</keyword>
<evidence type="ECO:0000259" key="5">
    <source>
        <dbReference type="PROSITE" id="PS50255"/>
    </source>
</evidence>
<proteinExistence type="inferred from homology"/>